<sequence>MMRIVGAIGVAQLVLGILGLRKAYREGLPGDVPGVRIRSVDEMRRRHWIEGTSLSAPTAMLAVQGAASVALLVAPKPPVLAARVLGVLGAIMSIGYPIERVWRESLVTPDRETTPLTVGGFLLALKLAVLGWSVGR</sequence>
<name>A0ABU1FI47_9MICO</name>
<keyword evidence="1" id="KW-0812">Transmembrane</keyword>
<keyword evidence="3" id="KW-1185">Reference proteome</keyword>
<feature type="transmembrane region" description="Helical" evidence="1">
    <location>
        <begin position="118"/>
        <end position="135"/>
    </location>
</feature>
<proteinExistence type="predicted"/>
<accession>A0ABU1FI47</accession>
<protein>
    <recommendedName>
        <fullName evidence="4">DUF4345 domain-containing protein</fullName>
    </recommendedName>
</protein>
<evidence type="ECO:0000256" key="1">
    <source>
        <dbReference type="SAM" id="Phobius"/>
    </source>
</evidence>
<dbReference type="RefSeq" id="WP_067946357.1">
    <property type="nucleotide sequence ID" value="NZ_BAABBS010000003.1"/>
</dbReference>
<evidence type="ECO:0008006" key="4">
    <source>
        <dbReference type="Google" id="ProtNLM"/>
    </source>
</evidence>
<evidence type="ECO:0000313" key="3">
    <source>
        <dbReference type="Proteomes" id="UP001260072"/>
    </source>
</evidence>
<keyword evidence="1" id="KW-0472">Membrane</keyword>
<feature type="transmembrane region" description="Helical" evidence="1">
    <location>
        <begin position="80"/>
        <end position="98"/>
    </location>
</feature>
<dbReference type="Proteomes" id="UP001260072">
    <property type="component" value="Unassembled WGS sequence"/>
</dbReference>
<evidence type="ECO:0000313" key="2">
    <source>
        <dbReference type="EMBL" id="MDR5691422.1"/>
    </source>
</evidence>
<reference evidence="3" key="1">
    <citation type="submission" date="2023-07" db="EMBL/GenBank/DDBJ databases">
        <title>Description of three actinobacteria isolated from air of manufacturing shop in a pharmaceutical factory.</title>
        <authorList>
            <person name="Zhang D.-F."/>
        </authorList>
    </citation>
    <scope>NUCLEOTIDE SEQUENCE [LARGE SCALE GENOMIC DNA]</scope>
    <source>
        <strain evidence="3">CCTCC AB 2011122</strain>
    </source>
</reference>
<comment type="caution">
    <text evidence="2">The sequence shown here is derived from an EMBL/GenBank/DDBJ whole genome shotgun (WGS) entry which is preliminary data.</text>
</comment>
<keyword evidence="1" id="KW-1133">Transmembrane helix</keyword>
<organism evidence="2 3">
    <name type="scientific">Agromyces indicus</name>
    <dbReference type="NCBI Taxonomy" id="758919"/>
    <lineage>
        <taxon>Bacteria</taxon>
        <taxon>Bacillati</taxon>
        <taxon>Actinomycetota</taxon>
        <taxon>Actinomycetes</taxon>
        <taxon>Micrococcales</taxon>
        <taxon>Microbacteriaceae</taxon>
        <taxon>Agromyces</taxon>
    </lineage>
</organism>
<gene>
    <name evidence="2" type="ORF">RH861_05020</name>
</gene>
<dbReference type="EMBL" id="JAVKGS010000001">
    <property type="protein sequence ID" value="MDR5691422.1"/>
    <property type="molecule type" value="Genomic_DNA"/>
</dbReference>